<accession>A0A4Q2J296</accession>
<keyword evidence="3" id="KW-1185">Reference proteome</keyword>
<evidence type="ECO:0000256" key="1">
    <source>
        <dbReference type="SAM" id="MobiDB-lite"/>
    </source>
</evidence>
<reference evidence="2 3" key="1">
    <citation type="submission" date="2019-01" db="EMBL/GenBank/DDBJ databases">
        <title>Sphingomonas mucosissima sp. nov. and Sphingomonas desiccabilis sp. nov., from biological soil crusts in the Colorado Plateau, USA.</title>
        <authorList>
            <person name="Zhu D."/>
        </authorList>
    </citation>
    <scope>NUCLEOTIDE SEQUENCE [LARGE SCALE GENOMIC DNA]</scope>
    <source>
        <strain evidence="2 3">CP1D</strain>
    </source>
</reference>
<comment type="caution">
    <text evidence="2">The sequence shown here is derived from an EMBL/GenBank/DDBJ whole genome shotgun (WGS) entry which is preliminary data.</text>
</comment>
<evidence type="ECO:0000313" key="2">
    <source>
        <dbReference type="EMBL" id="RXZ35502.1"/>
    </source>
</evidence>
<name>A0A4Q2J296_9SPHN</name>
<sequence length="76" mass="8030">MAKDDIRMHGHNTPGMDTKRGHERYEDPVAPGDAIGTGPEGPREGDQREADDAGSTADREQDSALGGHTATRSSGE</sequence>
<protein>
    <submittedName>
        <fullName evidence="2">Uncharacterized protein</fullName>
    </submittedName>
</protein>
<proteinExistence type="predicted"/>
<feature type="compositionally biased region" description="Basic and acidic residues" evidence="1">
    <location>
        <begin position="41"/>
        <end position="62"/>
    </location>
</feature>
<dbReference type="Proteomes" id="UP000292347">
    <property type="component" value="Unassembled WGS sequence"/>
</dbReference>
<gene>
    <name evidence="2" type="ORF">EO081_07775</name>
</gene>
<evidence type="ECO:0000313" key="3">
    <source>
        <dbReference type="Proteomes" id="UP000292347"/>
    </source>
</evidence>
<feature type="compositionally biased region" description="Basic and acidic residues" evidence="1">
    <location>
        <begin position="17"/>
        <end position="27"/>
    </location>
</feature>
<dbReference type="RefSeq" id="WP_129341270.1">
    <property type="nucleotide sequence ID" value="NZ_JACIDD010000001.1"/>
</dbReference>
<feature type="region of interest" description="Disordered" evidence="1">
    <location>
        <begin position="1"/>
        <end position="76"/>
    </location>
</feature>
<organism evidence="2 3">
    <name type="scientific">Sphingomonas desiccabilis</name>
    <dbReference type="NCBI Taxonomy" id="429134"/>
    <lineage>
        <taxon>Bacteria</taxon>
        <taxon>Pseudomonadati</taxon>
        <taxon>Pseudomonadota</taxon>
        <taxon>Alphaproteobacteria</taxon>
        <taxon>Sphingomonadales</taxon>
        <taxon>Sphingomonadaceae</taxon>
        <taxon>Sphingomonas</taxon>
    </lineage>
</organism>
<dbReference type="AlphaFoldDB" id="A0A4Q2J296"/>
<dbReference type="EMBL" id="SDPT01000001">
    <property type="protein sequence ID" value="RXZ35502.1"/>
    <property type="molecule type" value="Genomic_DNA"/>
</dbReference>
<dbReference type="OrthoDB" id="7578625at2"/>